<name>A0A397HDK3_9GLOM</name>
<dbReference type="InterPro" id="IPR004813">
    <property type="entry name" value="OPT"/>
</dbReference>
<feature type="transmembrane region" description="Helical" evidence="9">
    <location>
        <begin position="199"/>
        <end position="219"/>
    </location>
</feature>
<dbReference type="Proteomes" id="UP000266861">
    <property type="component" value="Unassembled WGS sequence"/>
</dbReference>
<dbReference type="NCBIfam" id="TIGR00727">
    <property type="entry name" value="ISP4_OPT"/>
    <property type="match status" value="1"/>
</dbReference>
<feature type="transmembrane region" description="Helical" evidence="9">
    <location>
        <begin position="571"/>
        <end position="593"/>
    </location>
</feature>
<dbReference type="OrthoDB" id="9986677at2759"/>
<dbReference type="InterPro" id="IPR004648">
    <property type="entry name" value="Oligpept_transpt"/>
</dbReference>
<dbReference type="PANTHER" id="PTHR22601">
    <property type="entry name" value="ISP4 LIKE PROTEIN"/>
    <property type="match status" value="1"/>
</dbReference>
<feature type="transmembrane region" description="Helical" evidence="9">
    <location>
        <begin position="398"/>
        <end position="426"/>
    </location>
</feature>
<dbReference type="AlphaFoldDB" id="A0A397HDK3"/>
<dbReference type="Pfam" id="PF03169">
    <property type="entry name" value="OPT"/>
    <property type="match status" value="1"/>
</dbReference>
<evidence type="ECO:0000256" key="9">
    <source>
        <dbReference type="SAM" id="Phobius"/>
    </source>
</evidence>
<evidence type="ECO:0000256" key="6">
    <source>
        <dbReference type="ARBA" id="ARBA00022927"/>
    </source>
</evidence>
<keyword evidence="4 9" id="KW-0812">Transmembrane</keyword>
<dbReference type="EMBL" id="PQFF01000319">
    <property type="protein sequence ID" value="RHZ61195.1"/>
    <property type="molecule type" value="Genomic_DNA"/>
</dbReference>
<keyword evidence="11" id="KW-1185">Reference proteome</keyword>
<evidence type="ECO:0000256" key="8">
    <source>
        <dbReference type="ARBA" id="ARBA00023136"/>
    </source>
</evidence>
<feature type="transmembrane region" description="Helical" evidence="9">
    <location>
        <begin position="638"/>
        <end position="659"/>
    </location>
</feature>
<gene>
    <name evidence="10" type="ORF">Glove_349g143</name>
</gene>
<dbReference type="GO" id="GO:0016020">
    <property type="term" value="C:membrane"/>
    <property type="evidence" value="ECO:0007669"/>
    <property type="project" value="UniProtKB-SubCell"/>
</dbReference>
<keyword evidence="6" id="KW-0653">Protein transport</keyword>
<evidence type="ECO:0000256" key="5">
    <source>
        <dbReference type="ARBA" id="ARBA00022856"/>
    </source>
</evidence>
<evidence type="ECO:0000256" key="3">
    <source>
        <dbReference type="ARBA" id="ARBA00022448"/>
    </source>
</evidence>
<feature type="transmembrane region" description="Helical" evidence="9">
    <location>
        <begin position="689"/>
        <end position="706"/>
    </location>
</feature>
<dbReference type="GO" id="GO:0035673">
    <property type="term" value="F:oligopeptide transmembrane transporter activity"/>
    <property type="evidence" value="ECO:0007669"/>
    <property type="project" value="InterPro"/>
</dbReference>
<feature type="transmembrane region" description="Helical" evidence="9">
    <location>
        <begin position="260"/>
        <end position="288"/>
    </location>
</feature>
<accession>A0A397HDK3</accession>
<dbReference type="STRING" id="1348612.A0A397HDK3"/>
<feature type="transmembrane region" description="Helical" evidence="9">
    <location>
        <begin position="94"/>
        <end position="114"/>
    </location>
</feature>
<proteinExistence type="inferred from homology"/>
<feature type="transmembrane region" description="Helical" evidence="9">
    <location>
        <begin position="459"/>
        <end position="480"/>
    </location>
</feature>
<protein>
    <recommendedName>
        <fullName evidence="12">OPT family small oligopeptide transporter</fullName>
    </recommendedName>
</protein>
<comment type="caution">
    <text evidence="10">The sequence shown here is derived from an EMBL/GenBank/DDBJ whole genome shotgun (WGS) entry which is preliminary data.</text>
</comment>
<keyword evidence="3" id="KW-0813">Transport</keyword>
<feature type="transmembrane region" description="Helical" evidence="9">
    <location>
        <begin position="718"/>
        <end position="743"/>
    </location>
</feature>
<evidence type="ECO:0000256" key="7">
    <source>
        <dbReference type="ARBA" id="ARBA00022989"/>
    </source>
</evidence>
<keyword evidence="7 9" id="KW-1133">Transmembrane helix</keyword>
<organism evidence="10 11">
    <name type="scientific">Diversispora epigaea</name>
    <dbReference type="NCBI Taxonomy" id="1348612"/>
    <lineage>
        <taxon>Eukaryota</taxon>
        <taxon>Fungi</taxon>
        <taxon>Fungi incertae sedis</taxon>
        <taxon>Mucoromycota</taxon>
        <taxon>Glomeromycotina</taxon>
        <taxon>Glomeromycetes</taxon>
        <taxon>Diversisporales</taxon>
        <taxon>Diversisporaceae</taxon>
        <taxon>Diversispora</taxon>
    </lineage>
</organism>
<evidence type="ECO:0008006" key="12">
    <source>
        <dbReference type="Google" id="ProtNLM"/>
    </source>
</evidence>
<evidence type="ECO:0000256" key="2">
    <source>
        <dbReference type="ARBA" id="ARBA00008807"/>
    </source>
</evidence>
<feature type="transmembrane region" description="Helical" evidence="9">
    <location>
        <begin position="231"/>
        <end position="248"/>
    </location>
</feature>
<reference evidence="10 11" key="1">
    <citation type="submission" date="2018-08" db="EMBL/GenBank/DDBJ databases">
        <title>Genome and evolution of the arbuscular mycorrhizal fungus Diversispora epigaea (formerly Glomus versiforme) and its bacterial endosymbionts.</title>
        <authorList>
            <person name="Sun X."/>
            <person name="Fei Z."/>
            <person name="Harrison M."/>
        </authorList>
    </citation>
    <scope>NUCLEOTIDE SEQUENCE [LARGE SCALE GENOMIC DNA]</scope>
    <source>
        <strain evidence="10 11">IT104</strain>
    </source>
</reference>
<sequence length="767" mass="87109">MSKRYTVDNIDYTQASTEDHELLELSKKSSENEDDSIYGLRNRLSIGEIGDDEFLLSGSKLSLPPLQEESPIPLVSAAVSLKDDPSLPCLTFRFWALSTLFTVLGAAVSEFYYFRSNGGGYSIFFVLLVSYVFGNWMARFLPKGEIKFYKWKFTLNSGPFNIKEHVLIAVAAGAGGGSAYGTDIIAIQELFYNQHSGFIIGMLLLMSTQMVGFGLAGFLRKYLVRPANMLWPSNLVFSSLFSTLHGNVSETNDKLKFFTFSFISVFIWQFFPQFICTWLTSMALLCLIKPFDKNIIRLGSGYNGLGILNISLDWNAIGQQGPLYTPWWAQINWYFGAILGTWIIAPILYYNNFWMAKSFPFLATYSVNKDGERYNQTAIIDTKTGMLNETAYQEYGPVYLSVTFAIGYFYSFISFTAAITHVFLFYGDEIWARFKASRSEEVEDIHCKMMRNYEEIPNSWYACLFGVMLLVSMMLCYVAGSHLPWWGLLLSVGIAIVMVLPIGVIQAVSNNQVGLNVIAEMICGYIFPGRPIANVYFKCYGYMAMHQCLAFVSDLKLGHYMKIPPKAMFTAQLWGTVVGAFINYWLLQLIIWAKRPYLDGTIKDPTGQWTGFRSQVFNTASIIWGLIGPGRTFGPESIYNSLLWGFLIGLISPFPFYFLHKKYPKAQFNLVTIPLICKGLSLLPGTYTNFLISGFIASFLSQYFALHYHPKWWKKYNYVLSAACDSASQIVTMVIFFCFNGLFSFTFPDWWGNDYETQGERCFEPKT</sequence>
<comment type="subcellular location">
    <subcellularLocation>
        <location evidence="1">Membrane</location>
        <topology evidence="1">Multi-pass membrane protein</topology>
    </subcellularLocation>
</comment>
<evidence type="ECO:0000256" key="4">
    <source>
        <dbReference type="ARBA" id="ARBA00022692"/>
    </source>
</evidence>
<comment type="similarity">
    <text evidence="2">Belongs to the oligopeptide OPT transporter family.</text>
</comment>
<feature type="transmembrane region" description="Helical" evidence="9">
    <location>
        <begin position="331"/>
        <end position="350"/>
    </location>
</feature>
<evidence type="ECO:0000256" key="1">
    <source>
        <dbReference type="ARBA" id="ARBA00004141"/>
    </source>
</evidence>
<keyword evidence="5" id="KW-0571">Peptide transport</keyword>
<feature type="transmembrane region" description="Helical" evidence="9">
    <location>
        <begin position="166"/>
        <end position="187"/>
    </location>
</feature>
<feature type="transmembrane region" description="Helical" evidence="9">
    <location>
        <begin position="486"/>
        <end position="505"/>
    </location>
</feature>
<keyword evidence="8 9" id="KW-0472">Membrane</keyword>
<dbReference type="GO" id="GO:0015031">
    <property type="term" value="P:protein transport"/>
    <property type="evidence" value="ECO:0007669"/>
    <property type="project" value="UniProtKB-KW"/>
</dbReference>
<evidence type="ECO:0000313" key="11">
    <source>
        <dbReference type="Proteomes" id="UP000266861"/>
    </source>
</evidence>
<feature type="transmembrane region" description="Helical" evidence="9">
    <location>
        <begin position="120"/>
        <end position="141"/>
    </location>
</feature>
<evidence type="ECO:0000313" key="10">
    <source>
        <dbReference type="EMBL" id="RHZ61195.1"/>
    </source>
</evidence>
<dbReference type="NCBIfam" id="TIGR00728">
    <property type="entry name" value="OPT_sfam"/>
    <property type="match status" value="1"/>
</dbReference>